<feature type="compositionally biased region" description="Basic and acidic residues" evidence="1">
    <location>
        <begin position="382"/>
        <end position="403"/>
    </location>
</feature>
<dbReference type="STRING" id="133385.A0A2T9YCN0"/>
<dbReference type="AlphaFoldDB" id="A0A2T9YCN0"/>
<dbReference type="EMBL" id="MBFR01000277">
    <property type="protein sequence ID" value="PVU90090.1"/>
    <property type="molecule type" value="Genomic_DNA"/>
</dbReference>
<name>A0A2T9YCN0_9FUNG</name>
<comment type="caution">
    <text evidence="2">The sequence shown here is derived from an EMBL/GenBank/DDBJ whole genome shotgun (WGS) entry which is preliminary data.</text>
</comment>
<dbReference type="CDD" id="cd00303">
    <property type="entry name" value="retropepsin_like"/>
    <property type="match status" value="1"/>
</dbReference>
<protein>
    <recommendedName>
        <fullName evidence="4">Peptidase A2 domain-containing protein</fullName>
    </recommendedName>
</protein>
<evidence type="ECO:0008006" key="4">
    <source>
        <dbReference type="Google" id="ProtNLM"/>
    </source>
</evidence>
<gene>
    <name evidence="2" type="ORF">BB561_005031</name>
</gene>
<feature type="region of interest" description="Disordered" evidence="1">
    <location>
        <begin position="377"/>
        <end position="403"/>
    </location>
</feature>
<accession>A0A2T9YCN0</accession>
<evidence type="ECO:0000313" key="3">
    <source>
        <dbReference type="Proteomes" id="UP000245383"/>
    </source>
</evidence>
<sequence>MNENISDSEVIYSFEDKSEDRSLKSGQMPRLVPGEQNAPIFTGERIKEFLEVYELITSKNNSRERTLLFPFYCRKDLQLKIKRTISYENRDWQEFKLMLRRKFKEHVPDDPLESLKKLVSKEIISRDFFCFVDDFEYETSKLERSGDITLSQKSLYFIKALPSELVDLKEEEIYDSGQLLSYEKLLQIFSKLCTAKNNLRKVRKASQGIEFKDATKDEINSNGNPKQISDLIQQMSALTLLYQQNIEQKKISSSKRGNMEEFTPTCIYCDGPHEKRNCKVLDKDLELGVVKLNQKYLIINSAGEILQPNWGKGGIKANIINSSNSRLMTAVLLPENITDASMYNQNITKNSTMEIIPEEEFTNIVAGLATKRKLINNNGTEGCEKDKQNKEDTQSSKRTKETNITEERAEKNNNSIDSEDIPLMSQLLETPNSRIPLIESETDIIDLQKYKVKANVVKDIYAHSLIQKCKELKIEVSLEELASVSPLLRKSLNDEFKLKRIADVSRVSIPKALDGGWSKKYIAVGSGRIMGRIQGAEVNMLFDEGSEVNIMSKSVYTALESLGRAKMNTTLKWQMKDANSGLSSLVGMVPHCVIEIQSCKVEIPIFVSDTIKEAVILGRPWETKSRVLKDNRADSSLWYTIIDEFDGSIACFCVNDNTDTLRYEMTQDIEANYLVASKRIEILNQNQYIYNQLNQINYIADVRTRYKKIINKIKPVATQLLDHKSPGLLDTYIQKNSKCKLAYPNSILSKERLEKMVIGNGNLTLEEADLFYNCLKRCSKAFAFEPKDMGLLKETIELPVKAETVSHVPWTSKQIPVPRAIVDESLLMVRTLTHGLP</sequence>
<evidence type="ECO:0000256" key="1">
    <source>
        <dbReference type="SAM" id="MobiDB-lite"/>
    </source>
</evidence>
<proteinExistence type="predicted"/>
<evidence type="ECO:0000313" key="2">
    <source>
        <dbReference type="EMBL" id="PVU90090.1"/>
    </source>
</evidence>
<dbReference type="Gene3D" id="2.40.70.10">
    <property type="entry name" value="Acid Proteases"/>
    <property type="match status" value="1"/>
</dbReference>
<dbReference type="InterPro" id="IPR021109">
    <property type="entry name" value="Peptidase_aspartic_dom_sf"/>
</dbReference>
<organism evidence="2 3">
    <name type="scientific">Smittium simulii</name>
    <dbReference type="NCBI Taxonomy" id="133385"/>
    <lineage>
        <taxon>Eukaryota</taxon>
        <taxon>Fungi</taxon>
        <taxon>Fungi incertae sedis</taxon>
        <taxon>Zoopagomycota</taxon>
        <taxon>Kickxellomycotina</taxon>
        <taxon>Harpellomycetes</taxon>
        <taxon>Harpellales</taxon>
        <taxon>Legeriomycetaceae</taxon>
        <taxon>Smittium</taxon>
    </lineage>
</organism>
<reference evidence="2 3" key="1">
    <citation type="journal article" date="2018" name="MBio">
        <title>Comparative Genomics Reveals the Core Gene Toolbox for the Fungus-Insect Symbiosis.</title>
        <authorList>
            <person name="Wang Y."/>
            <person name="Stata M."/>
            <person name="Wang W."/>
            <person name="Stajich J.E."/>
            <person name="White M.M."/>
            <person name="Moncalvo J.M."/>
        </authorList>
    </citation>
    <scope>NUCLEOTIDE SEQUENCE [LARGE SCALE GENOMIC DNA]</scope>
    <source>
        <strain evidence="2 3">SWE-8-4</strain>
    </source>
</reference>
<keyword evidence="3" id="KW-1185">Reference proteome</keyword>
<dbReference type="OrthoDB" id="5535068at2759"/>
<dbReference type="Proteomes" id="UP000245383">
    <property type="component" value="Unassembled WGS sequence"/>
</dbReference>